<gene>
    <name evidence="7" type="ORF">SO694_0001836</name>
</gene>
<evidence type="ECO:0000313" key="8">
    <source>
        <dbReference type="Proteomes" id="UP001363151"/>
    </source>
</evidence>
<dbReference type="InterPro" id="IPR017853">
    <property type="entry name" value="GH"/>
</dbReference>
<dbReference type="Gene3D" id="2.60.40.10">
    <property type="entry name" value="Immunoglobulins"/>
    <property type="match status" value="1"/>
</dbReference>
<feature type="domain" description="Fibronectin type III-like" evidence="6">
    <location>
        <begin position="331"/>
        <end position="405"/>
    </location>
</feature>
<evidence type="ECO:0000256" key="1">
    <source>
        <dbReference type="ARBA" id="ARBA00000448"/>
    </source>
</evidence>
<dbReference type="EC" id="3.2.1.21" evidence="3"/>
<evidence type="ECO:0000259" key="6">
    <source>
        <dbReference type="SMART" id="SM01217"/>
    </source>
</evidence>
<keyword evidence="4" id="KW-0378">Hydrolase</keyword>
<name>A0ABR1G0I4_AURAN</name>
<evidence type="ECO:0000313" key="7">
    <source>
        <dbReference type="EMBL" id="KAK7242025.1"/>
    </source>
</evidence>
<organism evidence="7 8">
    <name type="scientific">Aureococcus anophagefferens</name>
    <name type="common">Harmful bloom alga</name>
    <dbReference type="NCBI Taxonomy" id="44056"/>
    <lineage>
        <taxon>Eukaryota</taxon>
        <taxon>Sar</taxon>
        <taxon>Stramenopiles</taxon>
        <taxon>Ochrophyta</taxon>
        <taxon>Pelagophyceae</taxon>
        <taxon>Pelagomonadales</taxon>
        <taxon>Pelagomonadaceae</taxon>
        <taxon>Aureococcus</taxon>
    </lineage>
</organism>
<evidence type="ECO:0000256" key="4">
    <source>
        <dbReference type="ARBA" id="ARBA00022801"/>
    </source>
</evidence>
<dbReference type="SUPFAM" id="SSF52279">
    <property type="entry name" value="Beta-D-glucan exohydrolase, C-terminal domain"/>
    <property type="match status" value="1"/>
</dbReference>
<dbReference type="SMART" id="SM01217">
    <property type="entry name" value="Fn3_like"/>
    <property type="match status" value="1"/>
</dbReference>
<reference evidence="7 8" key="1">
    <citation type="submission" date="2024-03" db="EMBL/GenBank/DDBJ databases">
        <title>Aureococcus anophagefferens CCMP1851 and Kratosvirus quantuckense: Draft genome of a second virus-susceptible host strain in the model system.</title>
        <authorList>
            <person name="Chase E."/>
            <person name="Truchon A.R."/>
            <person name="Schepens W."/>
            <person name="Wilhelm S.W."/>
        </authorList>
    </citation>
    <scope>NUCLEOTIDE SEQUENCE [LARGE SCALE GENOMIC DNA]</scope>
    <source>
        <strain evidence="7 8">CCMP1851</strain>
    </source>
</reference>
<dbReference type="InterPro" id="IPR036881">
    <property type="entry name" value="Glyco_hydro_3_C_sf"/>
</dbReference>
<dbReference type="Pfam" id="PF01915">
    <property type="entry name" value="Glyco_hydro_3_C"/>
    <property type="match status" value="1"/>
</dbReference>
<dbReference type="Proteomes" id="UP001363151">
    <property type="component" value="Unassembled WGS sequence"/>
</dbReference>
<dbReference type="Gene3D" id="3.40.50.1700">
    <property type="entry name" value="Glycoside hydrolase family 3 C-terminal domain"/>
    <property type="match status" value="1"/>
</dbReference>
<evidence type="ECO:0000256" key="5">
    <source>
        <dbReference type="ARBA" id="ARBA00023295"/>
    </source>
</evidence>
<comment type="caution">
    <text evidence="7">The sequence shown here is derived from an EMBL/GenBank/DDBJ whole genome shotgun (WGS) entry which is preliminary data.</text>
</comment>
<dbReference type="InterPro" id="IPR050288">
    <property type="entry name" value="Cellulose_deg_GH3"/>
</dbReference>
<accession>A0ABR1G0I4</accession>
<dbReference type="Pfam" id="PF14310">
    <property type="entry name" value="Fn3-like"/>
    <property type="match status" value="1"/>
</dbReference>
<proteinExistence type="inferred from homology"/>
<evidence type="ECO:0000256" key="3">
    <source>
        <dbReference type="ARBA" id="ARBA00012744"/>
    </source>
</evidence>
<dbReference type="SUPFAM" id="SSF51445">
    <property type="entry name" value="(Trans)glycosidases"/>
    <property type="match status" value="1"/>
</dbReference>
<keyword evidence="5" id="KW-0326">Glycosidase</keyword>
<dbReference type="PANTHER" id="PTHR42715:SF10">
    <property type="entry name" value="BETA-GLUCOSIDASE"/>
    <property type="match status" value="1"/>
</dbReference>
<protein>
    <recommendedName>
        <fullName evidence="3">beta-glucosidase</fullName>
        <ecNumber evidence="3">3.2.1.21</ecNumber>
    </recommendedName>
</protein>
<evidence type="ECO:0000256" key="2">
    <source>
        <dbReference type="ARBA" id="ARBA00005336"/>
    </source>
</evidence>
<comment type="catalytic activity">
    <reaction evidence="1">
        <text>Hydrolysis of terminal, non-reducing beta-D-glucosyl residues with release of beta-D-glucose.</text>
        <dbReference type="EC" id="3.2.1.21"/>
    </reaction>
</comment>
<dbReference type="PANTHER" id="PTHR42715">
    <property type="entry name" value="BETA-GLUCOSIDASE"/>
    <property type="match status" value="1"/>
</dbReference>
<dbReference type="EMBL" id="JBBJCI010000151">
    <property type="protein sequence ID" value="KAK7242025.1"/>
    <property type="molecule type" value="Genomic_DNA"/>
</dbReference>
<keyword evidence="8" id="KW-1185">Reference proteome</keyword>
<sequence length="540" mass="57342">MAPADLRAEAEAIVARMSLDERVAAVSGRDWWTTVGCARLGVKSVWLSDGPHGLRKCKSSAVVGGGLSLTTEAHCYPTAVTLGSSFDGNGSSGVNCAPDAPLAALGAYATISHAAGYELTTSRVVDGGFRARRRRKRLRDEALALAAGADAVVVVAGLPQAYESECYDRLGLDLPPDQDALIAAVAATRRDVVVVLQNGSPVAMPWVGDVAAVLEMYLAGEACGAALADLLFGAANPGGKLAETFAKSAAAHPSARTFGKMRQVVYDDRLDVGYRHFARPRHARDVLFPFGHGLSYTTFTYGEIALTPGAGACDPELRVAVANAGAVAGSEVVQLYVSERNPRLRRPLFELKRFAKLFLEPGAAPGETKTATFALDFRCFAYWDSRLEKWRADDGAFDLLVGASSADVRSRATWTVAGATPRSAPPPPDETFFMDAYVPPPDPILPLTLRSPMRDLAQATWCGRLLLEAIKVLARAAPLMDFGAEVLQGDDLPLLQAFCHEGAMGLPISHLALHTCGKLSEAWLETRLLVAVNEGLLAAA</sequence>
<comment type="similarity">
    <text evidence="2">Belongs to the glycosyl hydrolase 3 family.</text>
</comment>
<dbReference type="InterPro" id="IPR013783">
    <property type="entry name" value="Ig-like_fold"/>
</dbReference>
<dbReference type="InterPro" id="IPR026891">
    <property type="entry name" value="Fn3-like"/>
</dbReference>
<dbReference type="InterPro" id="IPR002772">
    <property type="entry name" value="Glyco_hydro_3_C"/>
</dbReference>